<feature type="region of interest" description="Disordered" evidence="1">
    <location>
        <begin position="2375"/>
        <end position="2397"/>
    </location>
</feature>
<feature type="signal peptide" evidence="2">
    <location>
        <begin position="1"/>
        <end position="36"/>
    </location>
</feature>
<feature type="domain" description="DUF11" evidence="3">
    <location>
        <begin position="1771"/>
        <end position="1889"/>
    </location>
</feature>
<dbReference type="STRING" id="739143.SAMN05216297_1218"/>
<feature type="domain" description="DUF11" evidence="3">
    <location>
        <begin position="2284"/>
        <end position="2394"/>
    </location>
</feature>
<dbReference type="Pfam" id="PF19076">
    <property type="entry name" value="CshA_repeat"/>
    <property type="match status" value="2"/>
</dbReference>
<feature type="chain" id="PRO_5011784454" evidence="2">
    <location>
        <begin position="37"/>
        <end position="4353"/>
    </location>
</feature>
<dbReference type="NCBIfam" id="TIGR01451">
    <property type="entry name" value="B_ant_repeat"/>
    <property type="match status" value="19"/>
</dbReference>
<feature type="domain" description="DUF11" evidence="3">
    <location>
        <begin position="3628"/>
        <end position="3736"/>
    </location>
</feature>
<reference evidence="6" key="1">
    <citation type="submission" date="2016-10" db="EMBL/GenBank/DDBJ databases">
        <authorList>
            <person name="Varghese N."/>
            <person name="Submissions S."/>
        </authorList>
    </citation>
    <scope>NUCLEOTIDE SEQUENCE [LARGE SCALE GENOMIC DNA]</scope>
    <source>
        <strain evidence="6">CGMCC 1.10370</strain>
    </source>
</reference>
<feature type="domain" description="DUF11" evidence="3">
    <location>
        <begin position="3379"/>
        <end position="3487"/>
    </location>
</feature>
<gene>
    <name evidence="5" type="ORF">SAMN05216297_1218</name>
</gene>
<protein>
    <submittedName>
        <fullName evidence="5">Conserved repeat domain-containing protein/gliding motility-associated C-terminal domain-containing protein</fullName>
    </submittedName>
</protein>
<dbReference type="Pfam" id="PF13585">
    <property type="entry name" value="CHU_C"/>
    <property type="match status" value="1"/>
</dbReference>
<feature type="domain" description="DUF11" evidence="3">
    <location>
        <begin position="3872"/>
        <end position="3980"/>
    </location>
</feature>
<feature type="region of interest" description="Disordered" evidence="1">
    <location>
        <begin position="2253"/>
        <end position="2274"/>
    </location>
</feature>
<dbReference type="Gene3D" id="2.60.40.3080">
    <property type="match status" value="6"/>
</dbReference>
<organism evidence="5 6">
    <name type="scientific">Flavobacterium phragmitis</name>
    <dbReference type="NCBI Taxonomy" id="739143"/>
    <lineage>
        <taxon>Bacteria</taxon>
        <taxon>Pseudomonadati</taxon>
        <taxon>Bacteroidota</taxon>
        <taxon>Flavobacteriia</taxon>
        <taxon>Flavobacteriales</taxon>
        <taxon>Flavobacteriaceae</taxon>
        <taxon>Flavobacterium</taxon>
    </lineage>
</organism>
<dbReference type="Pfam" id="PF01345">
    <property type="entry name" value="DUF11"/>
    <property type="match status" value="19"/>
</dbReference>
<feature type="domain" description="DUF11" evidence="3">
    <location>
        <begin position="4126"/>
        <end position="4237"/>
    </location>
</feature>
<dbReference type="RefSeq" id="WP_091499302.1">
    <property type="nucleotide sequence ID" value="NZ_FOMH01000021.1"/>
</dbReference>
<feature type="domain" description="DUF11" evidence="3">
    <location>
        <begin position="3114"/>
        <end position="3238"/>
    </location>
</feature>
<dbReference type="PANTHER" id="PTHR34819:SF3">
    <property type="entry name" value="CELL SURFACE PROTEIN"/>
    <property type="match status" value="1"/>
</dbReference>
<dbReference type="NCBIfam" id="TIGR04131">
    <property type="entry name" value="Bac_Flav_CTERM"/>
    <property type="match status" value="1"/>
</dbReference>
<evidence type="ECO:0000259" key="3">
    <source>
        <dbReference type="Pfam" id="PF01345"/>
    </source>
</evidence>
<feature type="domain" description="DUF11" evidence="3">
    <location>
        <begin position="3249"/>
        <end position="3353"/>
    </location>
</feature>
<feature type="domain" description="DUF11" evidence="3">
    <location>
        <begin position="1388"/>
        <end position="1504"/>
    </location>
</feature>
<proteinExistence type="predicted"/>
<sequence>MEKNYSSKHKKSNFNTVLTCFLALFAVLFFSESAYSQDCSVNAGIPDEICANAPLVLNGVVGGNIVSHRWTQIAGPSVVIQNPNNAVTSVLGAVGGNTYTFRLSGTCAIGTTYQDVSYIVHPITVARAGSNIQGCPGTYALSANAPLNPGETGLWVKSGADNAGVTINNPNSPNATITLSPSAAGSTQLTWTITSSSCTSSSSIVVTNYGGEVIANAGPDQNLSECYTATQSAGLNASIGGNGTGTQQGTWSFVSGPTMPTITNANTPNATVSNLTQGSYVFRWLVQGPCAVGSDTVTINVPAATQDVTTAGGTNNSQTFCDNSITSTILQGNIPLYAGETVEWTTNSGATIVSPDSPTTQITGLNFNTTTSYTFIYKIKGNSNVNPNCETQSTFTVNYFNSPTTLTLNNGVDTVVLPVNTTSGSVPMVTTGGNASQAIFVSGPAGASPTANVSGGNLTFSGLSRPGTYTFRARRYTSGSFATGCSEAFADIKVVVSLRPEPSNAGTTVALLCGVTSTQLSGNNPALMATAGLSGYWSQVSGPNTATFDNINNYNPNVSGLIPGVYVFRWNISGGPNSVDTFSETSITVSQPPVANAGATPVTVCAGSYLLDAAPLVDGQTGQWTQVGGPSTVSIVNPASPQTYVNGMAESSSYTFRWTVTSAATNCAPDSSDVIVNTTSTFSPSPADAGSDRCLPSGTTTAVLAATAPAAGTTGTWTQKSGPTTVAFNDPNSHNTNVTGLSDGTYEFEWTTSVVGSGCSTFSDITTLTIAAIPTSAAGANQDICTDSSGNSVTMNGNNLTPGLVGTWVQVSGNSSWTVSNINDPKAVFSNLAPGNYVFRWLVKRGNCDSASSEVSFKVSLPPTTAVVTNSPLAVCTTSTTLTGNTITAGVGTWQVVSGPSNPIFANVNSGNTGISGLTTGTYVLRWSSTNGPSCATSTADLVLNVNAPADAGPDQVLCNATEIILQGTKGSTGTWSVTTGTGATITPLSSSTARASIVPGNNYTFRYDISSANAGGCGASNDSMTVTNSALPTMPDAGVDQDICLSAGNSITLTGNTITSGTGRWSKISGPAGETITSPNSNITSVTGLAEGLYIFEWRASNGSCNNLSDVVRINAYSPPSQADAGPDQSACQLATQLNAVEPTRGIGTWTLTTDPSNGGIVIDSPNNPKSTLSIANPYLLPVGTYTFTWTVRNGSVCAVSTDTVNITFTGAPPTPANAGPDQNLCNATTAVMNANPVNPGTGTWTQVSGPTTAIFSNRFSAQSTVSALTNGTYEFKWSSSNGGGCNLEDTMLITINPAIAAVNAGPDQTLGEYSTVTMAATDPAPNTGTWSFVSGPNTPFILDVNSPTTQIAGTIPGKYVFKYTVSNSSCAVDSDTVEITLIGQTDLSLAKTADIASPRVGDIVTFTVAVGNNGNRDATGVAVRDNLPAGFTLITGSVTNQGNYNAGGNAINWSGLSVANGATLNLTYKVRVNAATGTANEYRNTAQITASDQVDPNSIPNNDIPTEDDQASLTLTPIPNVDLAITKRINNATPDVGTNVQFTLEVVNNGPSTATAVVANDILPNGYTWLSTTGTGYNNVSGQWTIGNLANGAKATLIINARVNATGSYVNTATVTSAETDSNPANNTSSVSSNPRAIADLSLTKTISAGPYNVGANVTFTVTVTNAGPSAATSVNVFDYLPTGYTYVSHTSTGTTYSNTTGSWNIGTIPSGASRVLTVVARINATGDYRNVAEVVHSNEFDPDSTPGNNNPAEDDQQQVVITPVQLADLEVIKTVDVASPKVGDNIKFRIALRNVGPSDATGVIVNDLLPSGYTFVSYTSTNGAYNTANGNWTLSGSVLNGKTEYLDITAKVNPITGTANEYRNIASVTASNQTDPNPANNTSDATTVPTALINLSLTKAVSNISPLAGSNVVFTVRVSNAGPSNATGVQVRDLLPSGYTYVSSTVSNGTYTNGTGLWNIGTIANGSSAVLNVTATVNATGNYTNVAEVIQANETDVNSTPNNNVLTEDDQDEITISRGPLVDLSLVKTVDNNTPNVGTIVNFTITVHNAGPSDATGVVVTDKLPSGYLFVNATPSAGSYNDTPGSWTLGTLSNGGTATLIIQARVLPTGNYNNVAEVTGANEVDSNSTPGNNDATENDQSEVIVTPVQIADLSVNKIVDVVTPKVGDNVVFTIAVSNAGPSNATGVVVRDLLPSGYEFVSAVPTAGMYNRTTGNWTVSRPIIANTTETIQITAKVLKNGSYVNNAEVIASDQQDPDSTPNDGTGDDFSTVTTTPSALVNLAVVKRINNATPDVGSTVVFTIDVVNNGPSDATNVVVNDVLPTGYNYVSDDATGSYINTSGNWTIGNLASGARRTLNISATVNPTGNYLNTATATSTETDGNPTDNTSEVSSTPRAVSDLSLLKTVVNASPNVGENAVFTITVNNAGPSNATGVVVTDRLPSGYSFVSAVPSVGTYDSNSGGWSVGNLANSASATLTITARVLATGNYNNVAEVTGADQFDPNSIPGNNNPLENDQSTVVVTPVNVSDLVTVKTVSAVAVTGISASRPNEGDTIRYSIVVTNNGGPTSATGVGLTDILPAGLTYESHTVTAGAYNYASGVWTIGNLAVNGTATLEITAKVNSGTKGQTIINRTTAAKGDQTDPTTAGDDLEETIVVSLPPIATNDISNGNTTNQPSTPLNILTNDRLGDGTLATPANTIVDLNPNTPGVETTFTVPGEGTWNYDATTGLIVFTPQTGFTSDPTPLEYKLTETQTGLSDTATITVTYVAQAPIAYNDLSSGNPVNTAVTVNPLANNGSGIDADPDGTIDSSTVRLLSPSGATAIVTDSKGITSFDVPNEGKWSVNPVTGAITFTPFPTFHKDPTPIEYNVKDNDGNVSNNARVTIDYVPVAANDRNTTPGTPGLPVVLNVSGNDTAGDTVDVSTVVLDATSVFGGIQVSPREVSVVGVGNWIADPLGNVTFTPEAGYTIDPPVINYTIKDNQGNSSNVATITIDYAPITSPDLSIGNPINTPVVVDVTANDTTGDLVDPTTVSLVNPGNGTNIVQDPTGDITSITIPGEGRWNVDLVTGRVTFTPNPGFITDPTPINYNIRDNEGNVSNNSLITIRVIPQADLVVTKTDNKEKYVPGTNSVYTITVKNNGPSVATNVVVLDDITDPILEAATTWTVVGTGGTILPNANGTGDINAGNATISSLNVGESVTYTVTIAVPSSYTGQIVNTASATSAVQDPNVNNNSQTDIDTVNALAEIALTKAIVTAAPHRIGDNVEFLITAVNNGPSDATGINIVDKLPSGYTFVSATPSSGTYNASNGLWNLGGLTNTSNATLTVIASINATGNYTNVAEVTKVDQLDPNGIIHGNNTPNEIDQSDVTIVPVKIVDLVTTKTVDKSNPNQGDIVQYTITVVNNGPSTATGVNLTDNLPVGLAYVSHVATGGTVNTYSGGLWNIGNINIGSSATLLINARVTAAGTVSQTPIVNTVTPATGNESDPTTVGDDLTEPIIVTSSDLVTEKTVSKTNPSEGETITYTIRVTNNGPSDATGVRLTDILPIGVTYVSNNQGADYNYGSGIWTIGDLANGATKVLDINVLINSGSAGKTIVNTTTAAKGDQSDPTTAGDDLTETIVVQNGADVVLTKVVNNSTPNIGETVTYTVTVTNKGTTLVTNLVVKDDLPAGLTFVSATPGKGVWTTPNWTVGTLQPGEEGSIEIKAIVGLDQGGNVLVNTVSNTQDQFDTNRTPDDPTEAITVTNLDLAVVKTVNNATPNEGETIRYTIRVTNNGASDATNVSLVDKLPVGVTYVSDVVSAGNYNNGSGLWTIGNLVNGAVATLTIDATVNAGTYGTTITNTTSAVKADQADSNPANNIGSVAIVPTAYIDLSLSKEIVGNVTNPAVGDVITFEIRVMNDGPTKATGVEVVDLIPSGYKFITYSSTIGTYSPSTGLWKVGFVEPGNTAVLLVDVRVLDNGNYMNCAEITKANEPDIDSTPGNGNDLEDDYACAAAAPNQSVDLAVVKTILKNTMNPKVNSEISFEIQLTNNGDIDATGVVVSDVLPSGYTFVNYSSTRGAYDYVTGDWKVGKILNGETEILIVDVIVNESGNYQNCASIKAMHQTDIDPANNQSCITAAPIALIDLELTKEVDILKPVAETNVEFTITLSNRGPSRGTGVVVKDLLPSGFKFLNATTTIGTYDAVTGIWNIGTIDINAIETLKVTAYVLPAGDFTNVAEVIAANEVDIDSTPGNNKLQEDDQDAVTLEPTVPLNIPEGFTPNGDGINDVFEIEHLQVLYPNFSMEIVNRYGNLVYKYKHNGDKFTTPLWWDGHSTGRLNVSGETVPAGTYFYTIHFNNNERKPQTGWVYLKK</sequence>
<dbReference type="InterPro" id="IPR001434">
    <property type="entry name" value="OmcB-like_DUF11"/>
</dbReference>
<evidence type="ECO:0000256" key="1">
    <source>
        <dbReference type="SAM" id="MobiDB-lite"/>
    </source>
</evidence>
<dbReference type="Pfam" id="PF22352">
    <property type="entry name" value="K319L-like_PKD"/>
    <property type="match status" value="3"/>
</dbReference>
<dbReference type="InterPro" id="IPR051172">
    <property type="entry name" value="Chlamydia_OmcB"/>
</dbReference>
<feature type="domain" description="DUF11" evidence="3">
    <location>
        <begin position="1642"/>
        <end position="1753"/>
    </location>
</feature>
<dbReference type="InterPro" id="IPR013783">
    <property type="entry name" value="Ig-like_fold"/>
</dbReference>
<feature type="compositionally biased region" description="Polar residues" evidence="1">
    <location>
        <begin position="2254"/>
        <end position="2274"/>
    </location>
</feature>
<evidence type="ECO:0000256" key="2">
    <source>
        <dbReference type="SAM" id="SignalP"/>
    </source>
</evidence>
<feature type="domain" description="DUF11" evidence="3">
    <location>
        <begin position="2026"/>
        <end position="2139"/>
    </location>
</feature>
<dbReference type="OrthoDB" id="9805017at2"/>
<evidence type="ECO:0000259" key="4">
    <source>
        <dbReference type="Pfam" id="PF19076"/>
    </source>
</evidence>
<feature type="domain" description="DUF11" evidence="3">
    <location>
        <begin position="2155"/>
        <end position="2266"/>
    </location>
</feature>
<feature type="domain" description="DUF11" evidence="3">
    <location>
        <begin position="3505"/>
        <end position="3618"/>
    </location>
</feature>
<evidence type="ECO:0000313" key="6">
    <source>
        <dbReference type="Proteomes" id="UP000199672"/>
    </source>
</evidence>
<keyword evidence="2" id="KW-0732">Signal</keyword>
<feature type="domain" description="CshA" evidence="4">
    <location>
        <begin position="3044"/>
        <end position="3100"/>
    </location>
</feature>
<dbReference type="Gene3D" id="2.60.40.1170">
    <property type="entry name" value="Mu homology domain, subdomain B"/>
    <property type="match status" value="3"/>
</dbReference>
<dbReference type="InterPro" id="IPR047589">
    <property type="entry name" value="DUF11_rpt"/>
</dbReference>
<feature type="domain" description="DUF11" evidence="3">
    <location>
        <begin position="1524"/>
        <end position="1634"/>
    </location>
</feature>
<name>A0A1I1XTK2_9FLAO</name>
<dbReference type="PANTHER" id="PTHR34819">
    <property type="entry name" value="LARGE CYSTEINE-RICH PERIPLASMIC PROTEIN OMCB"/>
    <property type="match status" value="1"/>
</dbReference>
<dbReference type="InterPro" id="IPR026395">
    <property type="entry name" value="CshA_fibril"/>
</dbReference>
<dbReference type="Gene3D" id="2.60.40.10">
    <property type="entry name" value="Immunoglobulins"/>
    <property type="match status" value="17"/>
</dbReference>
<dbReference type="InterPro" id="IPR026341">
    <property type="entry name" value="T9SS_type_B"/>
</dbReference>
<feature type="domain" description="CshA" evidence="4">
    <location>
        <begin position="2805"/>
        <end position="2880"/>
    </location>
</feature>
<keyword evidence="6" id="KW-1185">Reference proteome</keyword>
<dbReference type="EMBL" id="FOMH01000021">
    <property type="protein sequence ID" value="SFE10665.1"/>
    <property type="molecule type" value="Genomic_DNA"/>
</dbReference>
<feature type="domain" description="DUF11" evidence="3">
    <location>
        <begin position="2546"/>
        <end position="2652"/>
    </location>
</feature>
<dbReference type="Proteomes" id="UP000199672">
    <property type="component" value="Unassembled WGS sequence"/>
</dbReference>
<accession>A0A1I1XTK2</accession>
<feature type="domain" description="DUF11" evidence="3">
    <location>
        <begin position="4003"/>
        <end position="4118"/>
    </location>
</feature>
<feature type="domain" description="DUF11" evidence="3">
    <location>
        <begin position="2402"/>
        <end position="2507"/>
    </location>
</feature>
<feature type="domain" description="DUF11" evidence="3">
    <location>
        <begin position="3748"/>
        <end position="3865"/>
    </location>
</feature>
<evidence type="ECO:0000313" key="5">
    <source>
        <dbReference type="EMBL" id="SFE10665.1"/>
    </source>
</evidence>
<feature type="domain" description="DUF11" evidence="3">
    <location>
        <begin position="1898"/>
        <end position="2007"/>
    </location>
</feature>